<dbReference type="AlphaFoldDB" id="A0ABD3TG41"/>
<keyword evidence="2" id="KW-1185">Reference proteome</keyword>
<accession>A0ABD3TG41</accession>
<organism evidence="1 2">
    <name type="scientific">Penstemon smallii</name>
    <dbReference type="NCBI Taxonomy" id="265156"/>
    <lineage>
        <taxon>Eukaryota</taxon>
        <taxon>Viridiplantae</taxon>
        <taxon>Streptophyta</taxon>
        <taxon>Embryophyta</taxon>
        <taxon>Tracheophyta</taxon>
        <taxon>Spermatophyta</taxon>
        <taxon>Magnoliopsida</taxon>
        <taxon>eudicotyledons</taxon>
        <taxon>Gunneridae</taxon>
        <taxon>Pentapetalae</taxon>
        <taxon>asterids</taxon>
        <taxon>lamiids</taxon>
        <taxon>Lamiales</taxon>
        <taxon>Plantaginaceae</taxon>
        <taxon>Cheloneae</taxon>
        <taxon>Penstemon</taxon>
    </lineage>
</organism>
<reference evidence="1 2" key="1">
    <citation type="submission" date="2024-12" db="EMBL/GenBank/DDBJ databases">
        <title>The unique morphological basis and parallel evolutionary history of personate flowers in Penstemon.</title>
        <authorList>
            <person name="Depatie T.H."/>
            <person name="Wessinger C.A."/>
        </authorList>
    </citation>
    <scope>NUCLEOTIDE SEQUENCE [LARGE SCALE GENOMIC DNA]</scope>
    <source>
        <strain evidence="1">WTNN_2</strain>
        <tissue evidence="1">Leaf</tissue>
    </source>
</reference>
<protein>
    <recommendedName>
        <fullName evidence="3">Transmembrane protein</fullName>
    </recommendedName>
</protein>
<comment type="caution">
    <text evidence="1">The sequence shown here is derived from an EMBL/GenBank/DDBJ whole genome shotgun (WGS) entry which is preliminary data.</text>
</comment>
<dbReference type="EMBL" id="JBJXBP010000004">
    <property type="protein sequence ID" value="KAL3835493.1"/>
    <property type="molecule type" value="Genomic_DNA"/>
</dbReference>
<proteinExistence type="predicted"/>
<name>A0ABD3TG41_9LAMI</name>
<evidence type="ECO:0008006" key="3">
    <source>
        <dbReference type="Google" id="ProtNLM"/>
    </source>
</evidence>
<evidence type="ECO:0000313" key="2">
    <source>
        <dbReference type="Proteomes" id="UP001634393"/>
    </source>
</evidence>
<evidence type="ECO:0000313" key="1">
    <source>
        <dbReference type="EMBL" id="KAL3835493.1"/>
    </source>
</evidence>
<gene>
    <name evidence="1" type="ORF">ACJIZ3_010229</name>
</gene>
<dbReference type="Proteomes" id="UP001634393">
    <property type="component" value="Unassembled WGS sequence"/>
</dbReference>
<sequence>MEISGWGSIGSAMSVMVAHQGTLKMFGYGGGCAIIVDWWDLAVPNFICSLHNFLRFLFSLRTKNRKKEKKKKKIMGGEEEEDDELEEELENLFDRLLSFFFSDNWEKNHY</sequence>